<dbReference type="RefSeq" id="XP_009172442.1">
    <property type="nucleotide sequence ID" value="XM_009174178.1"/>
</dbReference>
<keyword evidence="3" id="KW-1185">Reference proteome</keyword>
<accession>A0A075A8I7</accession>
<feature type="transmembrane region" description="Helical" evidence="1">
    <location>
        <begin position="12"/>
        <end position="37"/>
    </location>
</feature>
<dbReference type="EMBL" id="KL596834">
    <property type="protein sequence ID" value="KER23794.1"/>
    <property type="molecule type" value="Genomic_DNA"/>
</dbReference>
<dbReference type="KEGG" id="ovi:T265_08384"/>
<gene>
    <name evidence="2" type="ORF">T265_08384</name>
</gene>
<keyword evidence="1" id="KW-0812">Transmembrane</keyword>
<dbReference type="GeneID" id="20322563"/>
<evidence type="ECO:0000313" key="2">
    <source>
        <dbReference type="EMBL" id="KER23794.1"/>
    </source>
</evidence>
<evidence type="ECO:0000256" key="1">
    <source>
        <dbReference type="SAM" id="Phobius"/>
    </source>
</evidence>
<proteinExistence type="predicted"/>
<sequence length="72" mass="8262">MNFEPFAPEVDWILIVIVILLGFIVLAAIIVPTAVCIRRKWRIKRLQRAKLRSEINPEPGETGVEPMDYEVS</sequence>
<keyword evidence="1" id="KW-0472">Membrane</keyword>
<evidence type="ECO:0000313" key="3">
    <source>
        <dbReference type="Proteomes" id="UP000054324"/>
    </source>
</evidence>
<protein>
    <submittedName>
        <fullName evidence="2">Uncharacterized protein</fullName>
    </submittedName>
</protein>
<organism evidence="2 3">
    <name type="scientific">Opisthorchis viverrini</name>
    <name type="common">Southeast Asian liver fluke</name>
    <dbReference type="NCBI Taxonomy" id="6198"/>
    <lineage>
        <taxon>Eukaryota</taxon>
        <taxon>Metazoa</taxon>
        <taxon>Spiralia</taxon>
        <taxon>Lophotrochozoa</taxon>
        <taxon>Platyhelminthes</taxon>
        <taxon>Trematoda</taxon>
        <taxon>Digenea</taxon>
        <taxon>Opisthorchiida</taxon>
        <taxon>Opisthorchiata</taxon>
        <taxon>Opisthorchiidae</taxon>
        <taxon>Opisthorchis</taxon>
    </lineage>
</organism>
<dbReference type="CTD" id="20322563"/>
<dbReference type="Proteomes" id="UP000054324">
    <property type="component" value="Unassembled WGS sequence"/>
</dbReference>
<dbReference type="AlphaFoldDB" id="A0A075A8I7"/>
<name>A0A075A8I7_OPIVI</name>
<reference evidence="2 3" key="1">
    <citation type="submission" date="2013-11" db="EMBL/GenBank/DDBJ databases">
        <title>Opisthorchis viverrini - life in the bile duct.</title>
        <authorList>
            <person name="Young N.D."/>
            <person name="Nagarajan N."/>
            <person name="Lin S.J."/>
            <person name="Korhonen P.K."/>
            <person name="Jex A.R."/>
            <person name="Hall R.S."/>
            <person name="Safavi-Hemami H."/>
            <person name="Kaewkong W."/>
            <person name="Bertrand D."/>
            <person name="Gao S."/>
            <person name="Seet Q."/>
            <person name="Wongkham S."/>
            <person name="Teh B.T."/>
            <person name="Wongkham C."/>
            <person name="Intapan P.M."/>
            <person name="Maleewong W."/>
            <person name="Yang X."/>
            <person name="Hu M."/>
            <person name="Wang Z."/>
            <person name="Hofmann A."/>
            <person name="Sternberg P.W."/>
            <person name="Tan P."/>
            <person name="Wang J."/>
            <person name="Gasser R.B."/>
        </authorList>
    </citation>
    <scope>NUCLEOTIDE SEQUENCE [LARGE SCALE GENOMIC DNA]</scope>
</reference>
<keyword evidence="1" id="KW-1133">Transmembrane helix</keyword>